<dbReference type="Proteomes" id="UP000015105">
    <property type="component" value="Chromosome 3D"/>
</dbReference>
<dbReference type="InterPro" id="IPR050378">
    <property type="entry name" value="Metallo-dep_Hydrolases_sf"/>
</dbReference>
<dbReference type="PANTHER" id="PTHR11647">
    <property type="entry name" value="HYDRANTOINASE/DIHYDROPYRIMIDINASE FAMILY MEMBER"/>
    <property type="match status" value="1"/>
</dbReference>
<evidence type="ECO:0008006" key="4">
    <source>
        <dbReference type="Google" id="ProtNLM"/>
    </source>
</evidence>
<reference evidence="2" key="3">
    <citation type="journal article" date="2017" name="Nature">
        <title>Genome sequence of the progenitor of the wheat D genome Aegilops tauschii.</title>
        <authorList>
            <person name="Luo M.C."/>
            <person name="Gu Y.Q."/>
            <person name="Puiu D."/>
            <person name="Wang H."/>
            <person name="Twardziok S.O."/>
            <person name="Deal K.R."/>
            <person name="Huo N."/>
            <person name="Zhu T."/>
            <person name="Wang L."/>
            <person name="Wang Y."/>
            <person name="McGuire P.E."/>
            <person name="Liu S."/>
            <person name="Long H."/>
            <person name="Ramasamy R.K."/>
            <person name="Rodriguez J.C."/>
            <person name="Van S.L."/>
            <person name="Yuan L."/>
            <person name="Wang Z."/>
            <person name="Xia Z."/>
            <person name="Xiao L."/>
            <person name="Anderson O.D."/>
            <person name="Ouyang S."/>
            <person name="Liang Y."/>
            <person name="Zimin A.V."/>
            <person name="Pertea G."/>
            <person name="Qi P."/>
            <person name="Bennetzen J.L."/>
            <person name="Dai X."/>
            <person name="Dawson M.W."/>
            <person name="Muller H.G."/>
            <person name="Kugler K."/>
            <person name="Rivarola-Duarte L."/>
            <person name="Spannagl M."/>
            <person name="Mayer K.F.X."/>
            <person name="Lu F.H."/>
            <person name="Bevan M.W."/>
            <person name="Leroy P."/>
            <person name="Li P."/>
            <person name="You F.M."/>
            <person name="Sun Q."/>
            <person name="Liu Z."/>
            <person name="Lyons E."/>
            <person name="Wicker T."/>
            <person name="Salzberg S.L."/>
            <person name="Devos K.M."/>
            <person name="Dvorak J."/>
        </authorList>
    </citation>
    <scope>NUCLEOTIDE SEQUENCE [LARGE SCALE GENOMIC DNA]</scope>
    <source>
        <strain evidence="2">cv. AL8/78</strain>
    </source>
</reference>
<proteinExistence type="inferred from homology"/>
<sequence>MEFMGTVTIDDFYSGHAAALAGGTTMHIDFVIPVNGNLTAGLESYKHKAEKAAMDYGFHMAITKWNDEVSREMEVMVKEHGGCILSSAFLDYSVHDEDPLCQIFRDQFFQVLHGI</sequence>
<dbReference type="SUPFAM" id="SSF51556">
    <property type="entry name" value="Metallo-dependent hydrolases"/>
    <property type="match status" value="1"/>
</dbReference>
<evidence type="ECO:0000256" key="1">
    <source>
        <dbReference type="ARBA" id="ARBA00008829"/>
    </source>
</evidence>
<evidence type="ECO:0000313" key="2">
    <source>
        <dbReference type="EnsemblPlants" id="AET3Gv20757100.8"/>
    </source>
</evidence>
<dbReference type="GO" id="GO:0006208">
    <property type="term" value="P:pyrimidine nucleobase catabolic process"/>
    <property type="evidence" value="ECO:0007669"/>
    <property type="project" value="TreeGrafter"/>
</dbReference>
<dbReference type="GO" id="GO:0005829">
    <property type="term" value="C:cytosol"/>
    <property type="evidence" value="ECO:0007669"/>
    <property type="project" value="TreeGrafter"/>
</dbReference>
<reference evidence="2" key="4">
    <citation type="submission" date="2019-03" db="UniProtKB">
        <authorList>
            <consortium name="EnsemblPlants"/>
        </authorList>
    </citation>
    <scope>IDENTIFICATION</scope>
</reference>
<reference evidence="2" key="5">
    <citation type="journal article" date="2021" name="G3 (Bethesda)">
        <title>Aegilops tauschii genome assembly Aet v5.0 features greater sequence contiguity and improved annotation.</title>
        <authorList>
            <person name="Wang L."/>
            <person name="Zhu T."/>
            <person name="Rodriguez J.C."/>
            <person name="Deal K.R."/>
            <person name="Dubcovsky J."/>
            <person name="McGuire P.E."/>
            <person name="Lux T."/>
            <person name="Spannagl M."/>
            <person name="Mayer K.F.X."/>
            <person name="Baldrich P."/>
            <person name="Meyers B.C."/>
            <person name="Huo N."/>
            <person name="Gu Y.Q."/>
            <person name="Zhou H."/>
            <person name="Devos K.M."/>
            <person name="Bennetzen J.L."/>
            <person name="Unver T."/>
            <person name="Budak H."/>
            <person name="Gulick P.J."/>
            <person name="Galiba G."/>
            <person name="Kalapos B."/>
            <person name="Nelson D.R."/>
            <person name="Li P."/>
            <person name="You F.M."/>
            <person name="Luo M.C."/>
            <person name="Dvorak J."/>
        </authorList>
    </citation>
    <scope>NUCLEOTIDE SEQUENCE [LARGE SCALE GENOMIC DNA]</scope>
    <source>
        <strain evidence="2">cv. AL8/78</strain>
    </source>
</reference>
<dbReference type="InterPro" id="IPR032466">
    <property type="entry name" value="Metal_Hydrolase"/>
</dbReference>
<dbReference type="PANTHER" id="PTHR11647:SF1">
    <property type="entry name" value="COLLAPSIN RESPONSE MEDIATOR PROTEIN"/>
    <property type="match status" value="1"/>
</dbReference>
<dbReference type="GO" id="GO:0004157">
    <property type="term" value="F:dihydropyrimidinase activity"/>
    <property type="evidence" value="ECO:0007669"/>
    <property type="project" value="TreeGrafter"/>
</dbReference>
<dbReference type="EnsemblPlants" id="AET3Gv20757100.8">
    <property type="protein sequence ID" value="AET3Gv20757100.8"/>
    <property type="gene ID" value="AET3Gv20757100"/>
</dbReference>
<comment type="similarity">
    <text evidence="1">Belongs to the metallo-dependent hydrolases superfamily. Hydantoinase/dihydropyrimidinase family.</text>
</comment>
<accession>A0A453FR93</accession>
<keyword evidence="3" id="KW-1185">Reference proteome</keyword>
<protein>
    <recommendedName>
        <fullName evidence="4">Dihydropyrimidinase</fullName>
    </recommendedName>
</protein>
<reference evidence="3" key="2">
    <citation type="journal article" date="2017" name="Nat. Plants">
        <title>The Aegilops tauschii genome reveals multiple impacts of transposons.</title>
        <authorList>
            <person name="Zhao G."/>
            <person name="Zou C."/>
            <person name="Li K."/>
            <person name="Wang K."/>
            <person name="Li T."/>
            <person name="Gao L."/>
            <person name="Zhang X."/>
            <person name="Wang H."/>
            <person name="Yang Z."/>
            <person name="Liu X."/>
            <person name="Jiang W."/>
            <person name="Mao L."/>
            <person name="Kong X."/>
            <person name="Jiao Y."/>
            <person name="Jia J."/>
        </authorList>
    </citation>
    <scope>NUCLEOTIDE SEQUENCE [LARGE SCALE GENOMIC DNA]</scope>
    <source>
        <strain evidence="3">cv. AL8/78</strain>
    </source>
</reference>
<evidence type="ECO:0000313" key="3">
    <source>
        <dbReference type="Proteomes" id="UP000015105"/>
    </source>
</evidence>
<reference evidence="3" key="1">
    <citation type="journal article" date="2014" name="Science">
        <title>Ancient hybridizations among the ancestral genomes of bread wheat.</title>
        <authorList>
            <consortium name="International Wheat Genome Sequencing Consortium,"/>
            <person name="Marcussen T."/>
            <person name="Sandve S.R."/>
            <person name="Heier L."/>
            <person name="Spannagl M."/>
            <person name="Pfeifer M."/>
            <person name="Jakobsen K.S."/>
            <person name="Wulff B.B."/>
            <person name="Steuernagel B."/>
            <person name="Mayer K.F."/>
            <person name="Olsen O.A."/>
        </authorList>
    </citation>
    <scope>NUCLEOTIDE SEQUENCE [LARGE SCALE GENOMIC DNA]</scope>
    <source>
        <strain evidence="3">cv. AL8/78</strain>
    </source>
</reference>
<name>A0A453FR93_AEGTS</name>
<dbReference type="AlphaFoldDB" id="A0A453FR93"/>
<dbReference type="Gramene" id="AET3Gv20757100.8">
    <property type="protein sequence ID" value="AET3Gv20757100.8"/>
    <property type="gene ID" value="AET3Gv20757100"/>
</dbReference>
<organism evidence="2 3">
    <name type="scientific">Aegilops tauschii subsp. strangulata</name>
    <name type="common">Goatgrass</name>
    <dbReference type="NCBI Taxonomy" id="200361"/>
    <lineage>
        <taxon>Eukaryota</taxon>
        <taxon>Viridiplantae</taxon>
        <taxon>Streptophyta</taxon>
        <taxon>Embryophyta</taxon>
        <taxon>Tracheophyta</taxon>
        <taxon>Spermatophyta</taxon>
        <taxon>Magnoliopsida</taxon>
        <taxon>Liliopsida</taxon>
        <taxon>Poales</taxon>
        <taxon>Poaceae</taxon>
        <taxon>BOP clade</taxon>
        <taxon>Pooideae</taxon>
        <taxon>Triticodae</taxon>
        <taxon>Triticeae</taxon>
        <taxon>Triticinae</taxon>
        <taxon>Aegilops</taxon>
    </lineage>
</organism>
<dbReference type="Gene3D" id="3.20.20.140">
    <property type="entry name" value="Metal-dependent hydrolases"/>
    <property type="match status" value="1"/>
</dbReference>